<reference evidence="2" key="1">
    <citation type="submission" date="2014-03" db="EMBL/GenBank/DDBJ databases">
        <authorList>
            <person name="Aksoy S."/>
            <person name="Warren W."/>
            <person name="Wilson R.K."/>
        </authorList>
    </citation>
    <scope>NUCLEOTIDE SEQUENCE [LARGE SCALE GENOMIC DNA]</scope>
    <source>
        <strain evidence="2">IAEA</strain>
    </source>
</reference>
<dbReference type="Proteomes" id="UP000092445">
    <property type="component" value="Unassembled WGS sequence"/>
</dbReference>
<name>A0A1B0ADY6_GLOPL</name>
<proteinExistence type="predicted"/>
<evidence type="ECO:0000313" key="2">
    <source>
        <dbReference type="Proteomes" id="UP000092445"/>
    </source>
</evidence>
<organism evidence="1 2">
    <name type="scientific">Glossina pallidipes</name>
    <name type="common">Tsetse fly</name>
    <dbReference type="NCBI Taxonomy" id="7398"/>
    <lineage>
        <taxon>Eukaryota</taxon>
        <taxon>Metazoa</taxon>
        <taxon>Ecdysozoa</taxon>
        <taxon>Arthropoda</taxon>
        <taxon>Hexapoda</taxon>
        <taxon>Insecta</taxon>
        <taxon>Pterygota</taxon>
        <taxon>Neoptera</taxon>
        <taxon>Endopterygota</taxon>
        <taxon>Diptera</taxon>
        <taxon>Brachycera</taxon>
        <taxon>Muscomorpha</taxon>
        <taxon>Hippoboscoidea</taxon>
        <taxon>Glossinidae</taxon>
        <taxon>Glossina</taxon>
    </lineage>
</organism>
<dbReference type="EnsemblMetazoa" id="GPAI042639-RA">
    <property type="protein sequence ID" value="GPAI042639-PA"/>
    <property type="gene ID" value="GPAI042639"/>
</dbReference>
<protein>
    <submittedName>
        <fullName evidence="1">Uncharacterized protein</fullName>
    </submittedName>
</protein>
<keyword evidence="2" id="KW-1185">Reference proteome</keyword>
<evidence type="ECO:0000313" key="1">
    <source>
        <dbReference type="EnsemblMetazoa" id="GPAI042639-PA"/>
    </source>
</evidence>
<sequence>MRFAKYLEWILNALNKRTDGVGSNCCAALVFEGQNKGNGNGSRSKRSGILTAEKLNHFDKISM</sequence>
<dbReference type="AlphaFoldDB" id="A0A1B0ADY6"/>
<reference evidence="1" key="2">
    <citation type="submission" date="2020-05" db="UniProtKB">
        <authorList>
            <consortium name="EnsemblMetazoa"/>
        </authorList>
    </citation>
    <scope>IDENTIFICATION</scope>
    <source>
        <strain evidence="1">IAEA</strain>
    </source>
</reference>
<dbReference type="VEuPathDB" id="VectorBase:GPAI042639"/>
<accession>A0A1B0ADY6</accession>